<dbReference type="EMBL" id="JAPZBU010000011">
    <property type="protein sequence ID" value="KAJ5378489.1"/>
    <property type="molecule type" value="Genomic_DNA"/>
</dbReference>
<comment type="similarity">
    <text evidence="4">Belongs to the GMC oxidoreductase family.</text>
</comment>
<dbReference type="RefSeq" id="XP_056482275.1">
    <property type="nucleotide sequence ID" value="XM_056636245.1"/>
</dbReference>
<evidence type="ECO:0000256" key="7">
    <source>
        <dbReference type="ARBA" id="ARBA00022630"/>
    </source>
</evidence>
<dbReference type="GO" id="GO:0005737">
    <property type="term" value="C:cytoplasm"/>
    <property type="evidence" value="ECO:0007669"/>
    <property type="project" value="UniProtKB-SubCell"/>
</dbReference>
<evidence type="ECO:0000256" key="5">
    <source>
        <dbReference type="ARBA" id="ARBA00022490"/>
    </source>
</evidence>
<reference evidence="12" key="1">
    <citation type="submission" date="2022-12" db="EMBL/GenBank/DDBJ databases">
        <authorList>
            <person name="Petersen C."/>
        </authorList>
    </citation>
    <scope>NUCLEOTIDE SEQUENCE</scope>
    <source>
        <strain evidence="12">IBT 29677</strain>
    </source>
</reference>
<sequence length="669" mass="73273">MGRNPLTNPLHYATPQLRTGPPVTYATAGRSLVSYDYVIIGAGAAGCVLASKLSEDKNVSVLVLEAGGDNTKVFETKVPILFSKLFHTEHDWDYYTVEQPELANRQLYWPRGKILGGSSSLNAMMYHHCSKSDFDEWASVHGCDGWSYDKLSPYLRDMERFTRNPNRPAIDSQHRGTSGKWQTGYSWLSEIVEKGFIPGCLDAKIPAIADVNTHQGTLGVTRFQTFVDPKGQRSSLATAFLTPEVLARPNLYVACKARVTRILFDTITSKNPTAIGVEFQTSQGGERFQVHARNEVILSGGAVNTPQILLLSGIGPADELKSHGIPVIQENNAVGRNLKDHLCTTPIIAKAKSGTTLDYLGNDIKAIPALARWLLTGGGPLSSNVGEAAAFIKSTDHYFSQTKNTPKSFTSGDNAPDIELIGAPLAFIHHGEEKPVDGSDVFSIVPIGLRPQSHGTVTLKSRDAFDAPIIDPKYLSDEGSNDRNVLLVGLRVCLQIIQSPAFKKYFEPVPVNDDPTSYWWPYSSSNIDNITDEQLLQFMDEKAFTLYHPVGSARMGPSPASSVVDLEGKVHGVNGLRVMDASVFPEQISGHPTAPIAAMAARLSAMIKNGSTPPTNLSLQICEGKQLHTGTWNIHKGSPPQSIYFLKMRLLQIRCLFTLWRLLPSLWHV</sequence>
<comment type="subcellular location">
    <subcellularLocation>
        <location evidence="3">Cytoplasm</location>
    </subcellularLocation>
    <subcellularLocation>
        <location evidence="2">Secreted</location>
        <location evidence="2">Cell wall</location>
    </subcellularLocation>
</comment>
<feature type="active site" description="Proton acceptor" evidence="9">
    <location>
        <position position="591"/>
    </location>
</feature>
<protein>
    <recommendedName>
        <fullName evidence="11">Glucose-methanol-choline oxidoreductase N-terminal domain-containing protein</fullName>
    </recommendedName>
</protein>
<name>A0A9W9VF44_9EURO</name>
<dbReference type="PROSITE" id="PS00624">
    <property type="entry name" value="GMC_OXRED_2"/>
    <property type="match status" value="1"/>
</dbReference>
<dbReference type="SUPFAM" id="SSF54373">
    <property type="entry name" value="FAD-linked reductases, C-terminal domain"/>
    <property type="match status" value="1"/>
</dbReference>
<dbReference type="GeneID" id="81375225"/>
<dbReference type="Gene3D" id="3.30.560.10">
    <property type="entry name" value="Glucose Oxidase, domain 3"/>
    <property type="match status" value="1"/>
</dbReference>
<keyword evidence="5" id="KW-0963">Cytoplasm</keyword>
<proteinExistence type="inferred from homology"/>
<keyword evidence="6" id="KW-0964">Secreted</keyword>
<evidence type="ECO:0000256" key="1">
    <source>
        <dbReference type="ARBA" id="ARBA00001974"/>
    </source>
</evidence>
<dbReference type="InterPro" id="IPR036188">
    <property type="entry name" value="FAD/NAD-bd_sf"/>
</dbReference>
<gene>
    <name evidence="12" type="ORF">N7509_011608</name>
</gene>
<evidence type="ECO:0000256" key="10">
    <source>
        <dbReference type="PIRSR" id="PIRSR000137-2"/>
    </source>
</evidence>
<dbReference type="PIRSF" id="PIRSF000137">
    <property type="entry name" value="Alcohol_oxidase"/>
    <property type="match status" value="1"/>
</dbReference>
<evidence type="ECO:0000256" key="3">
    <source>
        <dbReference type="ARBA" id="ARBA00004496"/>
    </source>
</evidence>
<dbReference type="InterPro" id="IPR007867">
    <property type="entry name" value="GMC_OxRtase_C"/>
</dbReference>
<evidence type="ECO:0000256" key="4">
    <source>
        <dbReference type="ARBA" id="ARBA00010790"/>
    </source>
</evidence>
<evidence type="ECO:0000256" key="8">
    <source>
        <dbReference type="ARBA" id="ARBA00022827"/>
    </source>
</evidence>
<dbReference type="Pfam" id="PF05199">
    <property type="entry name" value="GMC_oxred_C"/>
    <property type="match status" value="1"/>
</dbReference>
<dbReference type="InterPro" id="IPR000172">
    <property type="entry name" value="GMC_OxRdtase_N"/>
</dbReference>
<feature type="active site" description="Proton donor" evidence="9">
    <location>
        <position position="548"/>
    </location>
</feature>
<dbReference type="OrthoDB" id="269227at2759"/>
<reference evidence="12" key="2">
    <citation type="journal article" date="2023" name="IMA Fungus">
        <title>Comparative genomic study of the Penicillium genus elucidates a diverse pangenome and 15 lateral gene transfer events.</title>
        <authorList>
            <person name="Petersen C."/>
            <person name="Sorensen T."/>
            <person name="Nielsen M.R."/>
            <person name="Sondergaard T.E."/>
            <person name="Sorensen J.L."/>
            <person name="Fitzpatrick D.A."/>
            <person name="Frisvad J.C."/>
            <person name="Nielsen K.L."/>
        </authorList>
    </citation>
    <scope>NUCLEOTIDE SEQUENCE</scope>
    <source>
        <strain evidence="12">IBT 29677</strain>
    </source>
</reference>
<keyword evidence="7" id="KW-0285">Flavoprotein</keyword>
<accession>A0A9W9VF44</accession>
<evidence type="ECO:0000259" key="11">
    <source>
        <dbReference type="PROSITE" id="PS00624"/>
    </source>
</evidence>
<evidence type="ECO:0000313" key="13">
    <source>
        <dbReference type="Proteomes" id="UP001147747"/>
    </source>
</evidence>
<evidence type="ECO:0000256" key="2">
    <source>
        <dbReference type="ARBA" id="ARBA00004191"/>
    </source>
</evidence>
<comment type="caution">
    <text evidence="12">The sequence shown here is derived from an EMBL/GenBank/DDBJ whole genome shotgun (WGS) entry which is preliminary data.</text>
</comment>
<feature type="binding site" evidence="10">
    <location>
        <position position="259"/>
    </location>
    <ligand>
        <name>FAD</name>
        <dbReference type="ChEBI" id="CHEBI:57692"/>
    </ligand>
</feature>
<keyword evidence="6" id="KW-0134">Cell wall</keyword>
<dbReference type="GO" id="GO:0050660">
    <property type="term" value="F:flavin adenine dinucleotide binding"/>
    <property type="evidence" value="ECO:0007669"/>
    <property type="project" value="InterPro"/>
</dbReference>
<dbReference type="InterPro" id="IPR012132">
    <property type="entry name" value="GMC_OxRdtase"/>
</dbReference>
<evidence type="ECO:0000313" key="12">
    <source>
        <dbReference type="EMBL" id="KAJ5378489.1"/>
    </source>
</evidence>
<dbReference type="PANTHER" id="PTHR11552:SF147">
    <property type="entry name" value="CHOLINE DEHYDROGENASE, MITOCHONDRIAL"/>
    <property type="match status" value="1"/>
</dbReference>
<evidence type="ECO:0000256" key="6">
    <source>
        <dbReference type="ARBA" id="ARBA00022512"/>
    </source>
</evidence>
<dbReference type="Proteomes" id="UP001147747">
    <property type="component" value="Unassembled WGS sequence"/>
</dbReference>
<dbReference type="SUPFAM" id="SSF51905">
    <property type="entry name" value="FAD/NAD(P)-binding domain"/>
    <property type="match status" value="1"/>
</dbReference>
<feature type="domain" description="Glucose-methanol-choline oxidoreductase N-terminal" evidence="11">
    <location>
        <begin position="301"/>
        <end position="315"/>
    </location>
</feature>
<keyword evidence="13" id="KW-1185">Reference proteome</keyword>
<dbReference type="AlphaFoldDB" id="A0A9W9VF44"/>
<dbReference type="PANTHER" id="PTHR11552">
    <property type="entry name" value="GLUCOSE-METHANOL-CHOLINE GMC OXIDOREDUCTASE"/>
    <property type="match status" value="1"/>
</dbReference>
<dbReference type="GO" id="GO:0016614">
    <property type="term" value="F:oxidoreductase activity, acting on CH-OH group of donors"/>
    <property type="evidence" value="ECO:0007669"/>
    <property type="project" value="InterPro"/>
</dbReference>
<evidence type="ECO:0000256" key="9">
    <source>
        <dbReference type="PIRSR" id="PIRSR000137-1"/>
    </source>
</evidence>
<organism evidence="12 13">
    <name type="scientific">Penicillium cosmopolitanum</name>
    <dbReference type="NCBI Taxonomy" id="1131564"/>
    <lineage>
        <taxon>Eukaryota</taxon>
        <taxon>Fungi</taxon>
        <taxon>Dikarya</taxon>
        <taxon>Ascomycota</taxon>
        <taxon>Pezizomycotina</taxon>
        <taxon>Eurotiomycetes</taxon>
        <taxon>Eurotiomycetidae</taxon>
        <taxon>Eurotiales</taxon>
        <taxon>Aspergillaceae</taxon>
        <taxon>Penicillium</taxon>
    </lineage>
</organism>
<dbReference type="Pfam" id="PF00732">
    <property type="entry name" value="GMC_oxred_N"/>
    <property type="match status" value="1"/>
</dbReference>
<keyword evidence="8 10" id="KW-0274">FAD</keyword>
<dbReference type="Gene3D" id="3.50.50.60">
    <property type="entry name" value="FAD/NAD(P)-binding domain"/>
    <property type="match status" value="1"/>
</dbReference>
<comment type="cofactor">
    <cofactor evidence="1 10">
        <name>FAD</name>
        <dbReference type="ChEBI" id="CHEBI:57692"/>
    </cofactor>
</comment>